<feature type="compositionally biased region" description="Low complexity" evidence="15">
    <location>
        <begin position="126"/>
        <end position="141"/>
    </location>
</feature>
<keyword evidence="6" id="KW-0106">Calcium</keyword>
<dbReference type="PROSITE" id="PS50222">
    <property type="entry name" value="EF_HAND_2"/>
    <property type="match status" value="2"/>
</dbReference>
<evidence type="ECO:0000259" key="16">
    <source>
        <dbReference type="PROSITE" id="PS50059"/>
    </source>
</evidence>
<dbReference type="GO" id="GO:0005783">
    <property type="term" value="C:endoplasmic reticulum"/>
    <property type="evidence" value="ECO:0007669"/>
    <property type="project" value="UniProtKB-ARBA"/>
</dbReference>
<evidence type="ECO:0000256" key="15">
    <source>
        <dbReference type="SAM" id="MobiDB-lite"/>
    </source>
</evidence>
<dbReference type="CDD" id="cd00051">
    <property type="entry name" value="EFh"/>
    <property type="match status" value="1"/>
</dbReference>
<evidence type="ECO:0000256" key="12">
    <source>
        <dbReference type="ARBA" id="ARBA00063812"/>
    </source>
</evidence>
<proteinExistence type="predicted"/>
<evidence type="ECO:0000256" key="9">
    <source>
        <dbReference type="ARBA" id="ARBA00023180"/>
    </source>
</evidence>
<feature type="domain" description="EF-hand" evidence="17">
    <location>
        <begin position="373"/>
        <end position="406"/>
    </location>
</feature>
<evidence type="ECO:0000256" key="2">
    <source>
        <dbReference type="ARBA" id="ARBA00022723"/>
    </source>
</evidence>
<keyword evidence="3" id="KW-0732">Signal</keyword>
<keyword evidence="10 13" id="KW-0413">Isomerase</keyword>
<feature type="region of interest" description="Disordered" evidence="15">
    <location>
        <begin position="382"/>
        <end position="406"/>
    </location>
</feature>
<dbReference type="Proteomes" id="UP000594454">
    <property type="component" value="Chromosome 1"/>
</dbReference>
<evidence type="ECO:0000313" key="18">
    <source>
        <dbReference type="EMBL" id="CAD7076627.1"/>
    </source>
</evidence>
<keyword evidence="7 13" id="KW-0697">Rotamase</keyword>
<sequence>MISQLLAEVLKVFQDELPTGSKRRKTSGGATDDAPNSEVPKGDMELESSVPSEDDSEYATDSDSSTSSRASAPAVEIQDFVRVKKEKRALASKLRAKEMEVESLHAIIRDLQQQVNALKLAIPGNRTAATTTAPRTTAIPRPSIPPPQAAHPRPSSNNTAPPGSQTRQPHQLVATPPQPAAILPEPYLRSWCNYKFKMFKSSLIVSCLFAVAICGELKVDVVSVPEVCEQKSKNGDMLTMHYTGTLTDGKKFDSSLDRDQPFTFKLGAGQVIKGWDQGLVDMCVGEKRKLTIPPELGYGDRGAGNVIPGGATLHFDVELINIGDAPPTTNVFKEIDENQDKQLSREEVSEYLKKQMTAVEGQDSDELKNMLKEHDKLVEEIFQHEDKDKNGYISHDEFSGPKHDEL</sequence>
<dbReference type="EC" id="5.2.1.8" evidence="13"/>
<dbReference type="FunFam" id="1.10.238.10:FF:000118">
    <property type="entry name" value="Peptidylprolyl isomerase"/>
    <property type="match status" value="1"/>
</dbReference>
<dbReference type="PANTHER" id="PTHR46222:SF3">
    <property type="entry name" value="PEPTIDYLPROLYL ISOMERASE"/>
    <property type="match status" value="1"/>
</dbReference>
<evidence type="ECO:0000256" key="8">
    <source>
        <dbReference type="ARBA" id="ARBA00023157"/>
    </source>
</evidence>
<dbReference type="AlphaFoldDB" id="A0A7R8U9F9"/>
<dbReference type="PROSITE" id="PS00018">
    <property type="entry name" value="EF_HAND_1"/>
    <property type="match status" value="2"/>
</dbReference>
<dbReference type="InterPro" id="IPR018247">
    <property type="entry name" value="EF_Hand_1_Ca_BS"/>
</dbReference>
<evidence type="ECO:0000256" key="11">
    <source>
        <dbReference type="ARBA" id="ARBA00059888"/>
    </source>
</evidence>
<evidence type="ECO:0000256" key="6">
    <source>
        <dbReference type="ARBA" id="ARBA00022837"/>
    </source>
</evidence>
<evidence type="ECO:0000256" key="1">
    <source>
        <dbReference type="ARBA" id="ARBA00000971"/>
    </source>
</evidence>
<feature type="domain" description="EF-hand" evidence="17">
    <location>
        <begin position="330"/>
        <end position="358"/>
    </location>
</feature>
<dbReference type="Pfam" id="PF00254">
    <property type="entry name" value="FKBP_C"/>
    <property type="match status" value="1"/>
</dbReference>
<feature type="region of interest" description="Disordered" evidence="15">
    <location>
        <begin position="126"/>
        <end position="174"/>
    </location>
</feature>
<reference evidence="18 19" key="1">
    <citation type="submission" date="2020-11" db="EMBL/GenBank/DDBJ databases">
        <authorList>
            <person name="Wallbank WR R."/>
            <person name="Pardo Diaz C."/>
            <person name="Kozak K."/>
            <person name="Martin S."/>
            <person name="Jiggins C."/>
            <person name="Moest M."/>
            <person name="Warren A I."/>
            <person name="Generalovic N T."/>
            <person name="Byers J.R.P. K."/>
            <person name="Montejo-Kovacevich G."/>
            <person name="Yen C E."/>
        </authorList>
    </citation>
    <scope>NUCLEOTIDE SEQUENCE [LARGE SCALE GENOMIC DNA]</scope>
</reference>
<accession>A0A7R8U9F9</accession>
<evidence type="ECO:0000256" key="4">
    <source>
        <dbReference type="ARBA" id="ARBA00022737"/>
    </source>
</evidence>
<name>A0A7R8U9F9_HERIL</name>
<dbReference type="SUPFAM" id="SSF54534">
    <property type="entry name" value="FKBP-like"/>
    <property type="match status" value="1"/>
</dbReference>
<comment type="catalytic activity">
    <reaction evidence="1 13">
        <text>[protein]-peptidylproline (omega=180) = [protein]-peptidylproline (omega=0)</text>
        <dbReference type="Rhea" id="RHEA:16237"/>
        <dbReference type="Rhea" id="RHEA-COMP:10747"/>
        <dbReference type="Rhea" id="RHEA-COMP:10748"/>
        <dbReference type="ChEBI" id="CHEBI:83833"/>
        <dbReference type="ChEBI" id="CHEBI:83834"/>
        <dbReference type="EC" id="5.2.1.8"/>
    </reaction>
</comment>
<keyword evidence="5" id="KW-0256">Endoplasmic reticulum</keyword>
<dbReference type="InterPro" id="IPR002048">
    <property type="entry name" value="EF_hand_dom"/>
</dbReference>
<evidence type="ECO:0000259" key="17">
    <source>
        <dbReference type="PROSITE" id="PS50222"/>
    </source>
</evidence>
<keyword evidence="9" id="KW-0325">Glycoprotein</keyword>
<keyword evidence="19" id="KW-1185">Reference proteome</keyword>
<comment type="subunit">
    <text evidence="12">Monomer. Homodimer. Interacts with type III, type IV and type X collagens.</text>
</comment>
<dbReference type="InParanoid" id="A0A7R8U9F9"/>
<dbReference type="FunCoup" id="A0A7R8U9F9">
    <property type="interactions" value="125"/>
</dbReference>
<comment type="function">
    <text evidence="11">PPIase which accelerates the folding of proteins during protein synthesis. Has a preference for substrates containing 4-hydroxylproline modifications, including type III collagen. May also target type VI and type X collagens.</text>
</comment>
<dbReference type="PROSITE" id="PS50059">
    <property type="entry name" value="FKBP_PPIASE"/>
    <property type="match status" value="1"/>
</dbReference>
<dbReference type="OrthoDB" id="2438421at2759"/>
<protein>
    <recommendedName>
        <fullName evidence="13">peptidylprolyl isomerase</fullName>
        <ecNumber evidence="13">5.2.1.8</ecNumber>
    </recommendedName>
</protein>
<feature type="compositionally biased region" description="Low complexity" evidence="15">
    <location>
        <begin position="61"/>
        <end position="73"/>
    </location>
</feature>
<dbReference type="InterPro" id="IPR046357">
    <property type="entry name" value="PPIase_dom_sf"/>
</dbReference>
<keyword evidence="2" id="KW-0479">Metal-binding</keyword>
<keyword evidence="8" id="KW-1015">Disulfide bond</keyword>
<dbReference type="FunFam" id="3.10.50.40:FF:000006">
    <property type="entry name" value="Peptidyl-prolyl cis-trans isomerase"/>
    <property type="match status" value="1"/>
</dbReference>
<feature type="compositionally biased region" description="Polar residues" evidence="15">
    <location>
        <begin position="154"/>
        <end position="169"/>
    </location>
</feature>
<feature type="coiled-coil region" evidence="14">
    <location>
        <begin position="94"/>
        <end position="121"/>
    </location>
</feature>
<evidence type="ECO:0000256" key="5">
    <source>
        <dbReference type="ARBA" id="ARBA00022824"/>
    </source>
</evidence>
<dbReference type="InterPro" id="IPR011992">
    <property type="entry name" value="EF-hand-dom_pair"/>
</dbReference>
<dbReference type="Gene3D" id="3.10.50.40">
    <property type="match status" value="1"/>
</dbReference>
<organism evidence="18 19">
    <name type="scientific">Hermetia illucens</name>
    <name type="common">Black soldier fly</name>
    <dbReference type="NCBI Taxonomy" id="343691"/>
    <lineage>
        <taxon>Eukaryota</taxon>
        <taxon>Metazoa</taxon>
        <taxon>Ecdysozoa</taxon>
        <taxon>Arthropoda</taxon>
        <taxon>Hexapoda</taxon>
        <taxon>Insecta</taxon>
        <taxon>Pterygota</taxon>
        <taxon>Neoptera</taxon>
        <taxon>Endopterygota</taxon>
        <taxon>Diptera</taxon>
        <taxon>Brachycera</taxon>
        <taxon>Stratiomyomorpha</taxon>
        <taxon>Stratiomyidae</taxon>
        <taxon>Hermetiinae</taxon>
        <taxon>Hermetia</taxon>
    </lineage>
</organism>
<evidence type="ECO:0000256" key="10">
    <source>
        <dbReference type="ARBA" id="ARBA00023235"/>
    </source>
</evidence>
<feature type="region of interest" description="Disordered" evidence="15">
    <location>
        <begin position="16"/>
        <end position="73"/>
    </location>
</feature>
<dbReference type="SUPFAM" id="SSF47473">
    <property type="entry name" value="EF-hand"/>
    <property type="match status" value="1"/>
</dbReference>
<gene>
    <name evidence="18" type="ORF">HERILL_LOCUS29</name>
</gene>
<feature type="domain" description="PPIase FKBP-type" evidence="16">
    <location>
        <begin position="235"/>
        <end position="323"/>
    </location>
</feature>
<dbReference type="GO" id="GO:0003755">
    <property type="term" value="F:peptidyl-prolyl cis-trans isomerase activity"/>
    <property type="evidence" value="ECO:0007669"/>
    <property type="project" value="UniProtKB-KW"/>
</dbReference>
<evidence type="ECO:0000256" key="3">
    <source>
        <dbReference type="ARBA" id="ARBA00022729"/>
    </source>
</evidence>
<dbReference type="InterPro" id="IPR001179">
    <property type="entry name" value="PPIase_FKBP_dom"/>
</dbReference>
<dbReference type="EMBL" id="LR899009">
    <property type="protein sequence ID" value="CAD7076627.1"/>
    <property type="molecule type" value="Genomic_DNA"/>
</dbReference>
<evidence type="ECO:0000256" key="14">
    <source>
        <dbReference type="SAM" id="Coils"/>
    </source>
</evidence>
<dbReference type="GO" id="GO:0005509">
    <property type="term" value="F:calcium ion binding"/>
    <property type="evidence" value="ECO:0007669"/>
    <property type="project" value="InterPro"/>
</dbReference>
<dbReference type="Pfam" id="PF13499">
    <property type="entry name" value="EF-hand_7"/>
    <property type="match status" value="1"/>
</dbReference>
<evidence type="ECO:0000313" key="19">
    <source>
        <dbReference type="Proteomes" id="UP000594454"/>
    </source>
</evidence>
<keyword evidence="4" id="KW-0677">Repeat</keyword>
<evidence type="ECO:0000256" key="13">
    <source>
        <dbReference type="PROSITE-ProRule" id="PRU00277"/>
    </source>
</evidence>
<dbReference type="PANTHER" id="PTHR46222">
    <property type="entry name" value="PEPTIDYL-PROLYL CIS-TRANS ISOMERASE FKBP7/14"/>
    <property type="match status" value="1"/>
</dbReference>
<dbReference type="InterPro" id="IPR052273">
    <property type="entry name" value="PPIase_FKBP"/>
</dbReference>
<dbReference type="Gene3D" id="1.10.238.10">
    <property type="entry name" value="EF-hand"/>
    <property type="match status" value="1"/>
</dbReference>
<evidence type="ECO:0000256" key="7">
    <source>
        <dbReference type="ARBA" id="ARBA00023110"/>
    </source>
</evidence>
<keyword evidence="14" id="KW-0175">Coiled coil</keyword>